<proteinExistence type="predicted"/>
<keyword evidence="1" id="KW-0472">Membrane</keyword>
<keyword evidence="1" id="KW-0812">Transmembrane</keyword>
<feature type="transmembrane region" description="Helical" evidence="1">
    <location>
        <begin position="143"/>
        <end position="163"/>
    </location>
</feature>
<dbReference type="EMBL" id="CAFBMK010000498">
    <property type="protein sequence ID" value="CAB4961558.1"/>
    <property type="molecule type" value="Genomic_DNA"/>
</dbReference>
<keyword evidence="1" id="KW-1133">Transmembrane helix</keyword>
<dbReference type="InterPro" id="IPR052710">
    <property type="entry name" value="CAAX_protease"/>
</dbReference>
<dbReference type="GO" id="GO:0004175">
    <property type="term" value="F:endopeptidase activity"/>
    <property type="evidence" value="ECO:0007669"/>
    <property type="project" value="UniProtKB-ARBA"/>
</dbReference>
<dbReference type="GO" id="GO:0080120">
    <property type="term" value="P:CAAX-box protein maturation"/>
    <property type="evidence" value="ECO:0007669"/>
    <property type="project" value="UniProtKB-ARBA"/>
</dbReference>
<name>A0A6J7KYK9_9ZZZZ</name>
<dbReference type="Pfam" id="PF02517">
    <property type="entry name" value="Rce1-like"/>
    <property type="match status" value="1"/>
</dbReference>
<sequence>MAVIPDLLLGDDTLTRRIVGQLGSMITQNAVFVALPVVIIALLLQARPAPSAFGLRTPSRPWMTAGAVVVAFVGYLLISNLLGSLLDVGDRKDSQPATLGATESVAAGIAIALGVTILAPVGEEFLMRGVVYPGIRDGLSSRIGPWAAIAAAAVVNGLIFGALHGATDLIFIPMLMTFGIVLCLLYQVTGSLYAPIALHLTNNTVAIATALEWTVLEGLALWLSAAAVLSFAARVVGAGTRSSRAGAPEAGGSPVA</sequence>
<dbReference type="InterPro" id="IPR003675">
    <property type="entry name" value="Rce1/LyrA-like_dom"/>
</dbReference>
<feature type="transmembrane region" description="Helical" evidence="1">
    <location>
        <begin position="219"/>
        <end position="237"/>
    </location>
</feature>
<dbReference type="PANTHER" id="PTHR36435:SF1">
    <property type="entry name" value="CAAX AMINO TERMINAL PROTEASE FAMILY PROTEIN"/>
    <property type="match status" value="1"/>
</dbReference>
<dbReference type="PANTHER" id="PTHR36435">
    <property type="entry name" value="SLR1288 PROTEIN"/>
    <property type="match status" value="1"/>
</dbReference>
<organism evidence="3">
    <name type="scientific">freshwater metagenome</name>
    <dbReference type="NCBI Taxonomy" id="449393"/>
    <lineage>
        <taxon>unclassified sequences</taxon>
        <taxon>metagenomes</taxon>
        <taxon>ecological metagenomes</taxon>
    </lineage>
</organism>
<evidence type="ECO:0000256" key="1">
    <source>
        <dbReference type="SAM" id="Phobius"/>
    </source>
</evidence>
<feature type="domain" description="CAAX prenyl protease 2/Lysostaphin resistance protein A-like" evidence="2">
    <location>
        <begin position="109"/>
        <end position="205"/>
    </location>
</feature>
<feature type="transmembrane region" description="Helical" evidence="1">
    <location>
        <begin position="105"/>
        <end position="122"/>
    </location>
</feature>
<dbReference type="AlphaFoldDB" id="A0A6J7KYK9"/>
<gene>
    <name evidence="3" type="ORF">UFOPK3564_04096</name>
</gene>
<feature type="transmembrane region" description="Helical" evidence="1">
    <location>
        <begin position="26"/>
        <end position="44"/>
    </location>
</feature>
<protein>
    <submittedName>
        <fullName evidence="3">Unannotated protein</fullName>
    </submittedName>
</protein>
<reference evidence="3" key="1">
    <citation type="submission" date="2020-05" db="EMBL/GenBank/DDBJ databases">
        <authorList>
            <person name="Chiriac C."/>
            <person name="Salcher M."/>
            <person name="Ghai R."/>
            <person name="Kavagutti S V."/>
        </authorList>
    </citation>
    <scope>NUCLEOTIDE SEQUENCE</scope>
</reference>
<accession>A0A6J7KYK9</accession>
<feature type="transmembrane region" description="Helical" evidence="1">
    <location>
        <begin position="65"/>
        <end position="85"/>
    </location>
</feature>
<evidence type="ECO:0000313" key="3">
    <source>
        <dbReference type="EMBL" id="CAB4961558.1"/>
    </source>
</evidence>
<evidence type="ECO:0000259" key="2">
    <source>
        <dbReference type="Pfam" id="PF02517"/>
    </source>
</evidence>